<evidence type="ECO:0000256" key="1">
    <source>
        <dbReference type="ARBA" id="ARBA00005168"/>
    </source>
</evidence>
<evidence type="ECO:0000313" key="8">
    <source>
        <dbReference type="Proteomes" id="UP000078546"/>
    </source>
</evidence>
<gene>
    <name evidence="7" type="ORF">POVCU1_021820</name>
</gene>
<dbReference type="Proteomes" id="UP000078546">
    <property type="component" value="Unassembled WGS sequence"/>
</dbReference>
<dbReference type="PANTHER" id="PTHR10755">
    <property type="entry name" value="COPROPORPHYRINOGEN III OXIDASE, MITOCHONDRIAL"/>
    <property type="match status" value="1"/>
</dbReference>
<evidence type="ECO:0000256" key="6">
    <source>
        <dbReference type="ARBA" id="ARBA00023244"/>
    </source>
</evidence>
<dbReference type="Gene3D" id="3.40.1500.10">
    <property type="entry name" value="Coproporphyrinogen III oxidase, aerobic"/>
    <property type="match status" value="2"/>
</dbReference>
<dbReference type="AlphaFoldDB" id="A0A1A8WLA1"/>
<evidence type="ECO:0000256" key="5">
    <source>
        <dbReference type="ARBA" id="ARBA00023002"/>
    </source>
</evidence>
<dbReference type="SUPFAM" id="SSF102886">
    <property type="entry name" value="Coproporphyrinogen III oxidase"/>
    <property type="match status" value="1"/>
</dbReference>
<dbReference type="InterPro" id="IPR001260">
    <property type="entry name" value="Coprogen_oxidase_aer"/>
</dbReference>
<organism evidence="7 8">
    <name type="scientific">Plasmodium ovale curtisi</name>
    <dbReference type="NCBI Taxonomy" id="864141"/>
    <lineage>
        <taxon>Eukaryota</taxon>
        <taxon>Sar</taxon>
        <taxon>Alveolata</taxon>
        <taxon>Apicomplexa</taxon>
        <taxon>Aconoidasida</taxon>
        <taxon>Haemosporida</taxon>
        <taxon>Plasmodiidae</taxon>
        <taxon>Plasmodium</taxon>
        <taxon>Plasmodium (Plasmodium)</taxon>
    </lineage>
</organism>
<dbReference type="GO" id="GO:0004109">
    <property type="term" value="F:coproporphyrinogen oxidase activity"/>
    <property type="evidence" value="ECO:0007669"/>
    <property type="project" value="UniProtKB-EC"/>
</dbReference>
<comment type="subunit">
    <text evidence="3">Homodimer.</text>
</comment>
<evidence type="ECO:0000313" key="7">
    <source>
        <dbReference type="EMBL" id="SBS92061.1"/>
    </source>
</evidence>
<evidence type="ECO:0000256" key="2">
    <source>
        <dbReference type="ARBA" id="ARBA00010644"/>
    </source>
</evidence>
<evidence type="ECO:0000256" key="3">
    <source>
        <dbReference type="ARBA" id="ARBA00011738"/>
    </source>
</evidence>
<dbReference type="InterPro" id="IPR036406">
    <property type="entry name" value="Coprogen_oxidase_aer_sf"/>
</dbReference>
<sequence>MVKIEDIGGGARKNLSGSQKVYYYAFMAFSQYESLYFPALIKNIFCSKGKEKNCTSFSASEKKVNITKIFPSPLKGFFQYKMKDEVRAKGKCSSFVGEYLSPNEYFRNLWENLLKSEQNNLCILFESLDSTKFREEIWHRKNAKQKSLGGGITRILENGNVFEKCAVNYSCVYGTIDREAAKQMCVNQYNKEFINTTKICHSEDINNTISKIINTHNIKIINEKYKYYASGISIIAHPVNPNVPSIHSNFRFFQIFIKTGKKKKKFNTVGKSGNHVGGVGTGGSNARSKIDTNYRSVKHWFGGGCDLSPCYIFPELFINFHHSLKMVCDKYNHLFYKHFKIWCDLYFRIKHRNISRGIGGIFFDNLLDNHIKMKKNTKGGKHRDLYSCSTSNGIGTTYGNSRLTTNMLNTGCNKKQLNGNKTCTCYSCNSIMDKSYRMIYFFIQECIIMFRKSYLYILTETVNHKYDDNMVKWQRVCRGRYAEFNLIYDRGTKFGLELLNFKMYRRKKKTEKVENYSSTTYIKDEIFDDQNSDYLSDEHEKIDNVFASLPLKCEFFYKYKIVKYSREYETLQILKHPKMWVE</sequence>
<dbReference type="PANTHER" id="PTHR10755:SF0">
    <property type="entry name" value="OXYGEN-DEPENDENT COPROPORPHYRINOGEN-III OXIDASE, MITOCHONDRIAL"/>
    <property type="match status" value="1"/>
</dbReference>
<dbReference type="UniPathway" id="UPA00251">
    <property type="reaction ID" value="UER00322"/>
</dbReference>
<keyword evidence="5" id="KW-0560">Oxidoreductase</keyword>
<evidence type="ECO:0000256" key="4">
    <source>
        <dbReference type="ARBA" id="ARBA00012869"/>
    </source>
</evidence>
<dbReference type="GO" id="GO:0006782">
    <property type="term" value="P:protoporphyrinogen IX biosynthetic process"/>
    <property type="evidence" value="ECO:0007669"/>
    <property type="project" value="UniProtKB-UniPathway"/>
</dbReference>
<comment type="similarity">
    <text evidence="2">Belongs to the aerobic coproporphyrinogen-III oxidase family.</text>
</comment>
<accession>A0A1A8WLA1</accession>
<keyword evidence="6" id="KW-0627">Porphyrin biosynthesis</keyword>
<dbReference type="EMBL" id="FLQV01000403">
    <property type="protein sequence ID" value="SBS92061.1"/>
    <property type="molecule type" value="Genomic_DNA"/>
</dbReference>
<dbReference type="GO" id="GO:0005737">
    <property type="term" value="C:cytoplasm"/>
    <property type="evidence" value="ECO:0007669"/>
    <property type="project" value="TreeGrafter"/>
</dbReference>
<name>A0A1A8WLA1_PLAOA</name>
<protein>
    <recommendedName>
        <fullName evidence="4">coproporphyrinogen oxidase</fullName>
        <ecNumber evidence="4">1.3.3.3</ecNumber>
    </recommendedName>
</protein>
<dbReference type="EC" id="1.3.3.3" evidence="4"/>
<comment type="pathway">
    <text evidence="1">Porphyrin-containing compound metabolism; protoporphyrin-IX biosynthesis; protoporphyrinogen-IX from coproporphyrinogen-III (O2 route): step 1/1.</text>
</comment>
<dbReference type="Pfam" id="PF01218">
    <property type="entry name" value="Coprogen_oxidas"/>
    <property type="match status" value="3"/>
</dbReference>
<proteinExistence type="inferred from homology"/>
<reference evidence="8" key="1">
    <citation type="submission" date="2016-05" db="EMBL/GenBank/DDBJ databases">
        <authorList>
            <person name="Naeem Raeece"/>
        </authorList>
    </citation>
    <scope>NUCLEOTIDE SEQUENCE [LARGE SCALE GENOMIC DNA]</scope>
</reference>